<keyword evidence="8 11" id="KW-0811">Translocation</keyword>
<dbReference type="STRING" id="45286.A0A0X8HUS1"/>
<dbReference type="RefSeq" id="XP_017988833.1">
    <property type="nucleotide sequence ID" value="XM_018133041.1"/>
</dbReference>
<dbReference type="Proteomes" id="UP000243052">
    <property type="component" value="Chromosome vi"/>
</dbReference>
<dbReference type="InterPro" id="IPR013261">
    <property type="entry name" value="Tim21"/>
</dbReference>
<keyword evidence="9 11" id="KW-0496">Mitochondrion</keyword>
<comment type="subunit">
    <text evidence="11">Component of the TIM23 complex.</text>
</comment>
<comment type="subcellular location">
    <subcellularLocation>
        <location evidence="1 11">Mitochondrion inner membrane</location>
        <topology evidence="1 11">Single-pass membrane protein</topology>
    </subcellularLocation>
</comment>
<dbReference type="FunFam" id="3.10.450.320:FF:000002">
    <property type="entry name" value="Mitochondrial import inner membrane translocase subunit tim21"/>
    <property type="match status" value="1"/>
</dbReference>
<evidence type="ECO:0000313" key="13">
    <source>
        <dbReference type="Proteomes" id="UP000243052"/>
    </source>
</evidence>
<evidence type="ECO:0000256" key="10">
    <source>
        <dbReference type="ARBA" id="ARBA00023136"/>
    </source>
</evidence>
<dbReference type="InterPro" id="IPR038552">
    <property type="entry name" value="Tim21_IMS_sf"/>
</dbReference>
<keyword evidence="11" id="KW-0813">Transport</keyword>
<keyword evidence="4 11" id="KW-0812">Transmembrane</keyword>
<dbReference type="GO" id="GO:0030150">
    <property type="term" value="P:protein import into mitochondrial matrix"/>
    <property type="evidence" value="ECO:0007669"/>
    <property type="project" value="UniProtKB-UniRule"/>
</dbReference>
<evidence type="ECO:0000313" key="12">
    <source>
        <dbReference type="EMBL" id="AMD21837.1"/>
    </source>
</evidence>
<keyword evidence="5 11" id="KW-0999">Mitochondrion inner membrane</keyword>
<evidence type="ECO:0000256" key="4">
    <source>
        <dbReference type="ARBA" id="ARBA00022692"/>
    </source>
</evidence>
<proteinExistence type="inferred from homology"/>
<dbReference type="PANTHER" id="PTHR13032:SF6">
    <property type="entry name" value="MITOCHONDRIAL IMPORT INNER MEMBRANE TRANSLOCASE SUBUNIT TIM21"/>
    <property type="match status" value="1"/>
</dbReference>
<evidence type="ECO:0000256" key="2">
    <source>
        <dbReference type="ARBA" id="ARBA00010867"/>
    </source>
</evidence>
<evidence type="ECO:0000256" key="11">
    <source>
        <dbReference type="RuleBase" id="RU367142"/>
    </source>
</evidence>
<dbReference type="GO" id="GO:0005744">
    <property type="term" value="C:TIM23 mitochondrial import inner membrane translocase complex"/>
    <property type="evidence" value="ECO:0007669"/>
    <property type="project" value="UniProtKB-UniRule"/>
</dbReference>
<dbReference type="GeneID" id="28725149"/>
<evidence type="ECO:0000256" key="9">
    <source>
        <dbReference type="ARBA" id="ARBA00023128"/>
    </source>
</evidence>
<keyword evidence="6" id="KW-0809">Transit peptide</keyword>
<comment type="similarity">
    <text evidence="2 11">Belongs to the TIM21 family.</text>
</comment>
<dbReference type="Gene3D" id="3.10.450.320">
    <property type="entry name" value="Mitochondrial import inner membrane translocase subunit Tim21"/>
    <property type="match status" value="1"/>
</dbReference>
<dbReference type="AlphaFoldDB" id="A0A0X8HUS1"/>
<evidence type="ECO:0000256" key="1">
    <source>
        <dbReference type="ARBA" id="ARBA00004434"/>
    </source>
</evidence>
<evidence type="ECO:0000256" key="6">
    <source>
        <dbReference type="ARBA" id="ARBA00022946"/>
    </source>
</evidence>
<feature type="transmembrane region" description="Helical" evidence="11">
    <location>
        <begin position="86"/>
        <end position="111"/>
    </location>
</feature>
<keyword evidence="10 11" id="KW-0472">Membrane</keyword>
<dbReference type="Pfam" id="PF08294">
    <property type="entry name" value="TIM21"/>
    <property type="match status" value="1"/>
</dbReference>
<dbReference type="OrthoDB" id="436405at2759"/>
<evidence type="ECO:0000256" key="7">
    <source>
        <dbReference type="ARBA" id="ARBA00022989"/>
    </source>
</evidence>
<sequence>MNCKLSVQEFKGRPAMMLFRLGGVSQRTVTYRHAIPKWAGVGLVRPFAMTVRATISSARYSTFNANHNESTSSKQNRNILKRVKSIISFSASGILIVGATGIAGVVLYLILSELFSPTGDTQLFNRAVSYVEGDANARNLLQCYDRDQKKERLKAYGDSLHGDKWTRNRPITSTKRVDKNGKEHHFMKFRVESAKVVGVVSLEAVRSDNSYKMDFLQMYLDVPGHKRYYLIKPQLPVPKPKGFLGINWGPRKD</sequence>
<evidence type="ECO:0000256" key="5">
    <source>
        <dbReference type="ARBA" id="ARBA00022792"/>
    </source>
</evidence>
<dbReference type="EMBL" id="CP014246">
    <property type="protein sequence ID" value="AMD21837.1"/>
    <property type="molecule type" value="Genomic_DNA"/>
</dbReference>
<evidence type="ECO:0000256" key="8">
    <source>
        <dbReference type="ARBA" id="ARBA00023010"/>
    </source>
</evidence>
<evidence type="ECO:0000256" key="3">
    <source>
        <dbReference type="ARBA" id="ARBA00020726"/>
    </source>
</evidence>
<keyword evidence="7 11" id="KW-1133">Transmembrane helix</keyword>
<protein>
    <recommendedName>
        <fullName evidence="3 11">Mitochondrial import inner membrane translocase subunit Tim21</fullName>
    </recommendedName>
</protein>
<dbReference type="PANTHER" id="PTHR13032">
    <property type="entry name" value="MITOCHONDRIAL IMPORT INNER MEMBRANE TRANSLOCASE SUBUNIT TIM21"/>
    <property type="match status" value="1"/>
</dbReference>
<organism evidence="12 13">
    <name type="scientific">Eremothecium sinecaudum</name>
    <dbReference type="NCBI Taxonomy" id="45286"/>
    <lineage>
        <taxon>Eukaryota</taxon>
        <taxon>Fungi</taxon>
        <taxon>Dikarya</taxon>
        <taxon>Ascomycota</taxon>
        <taxon>Saccharomycotina</taxon>
        <taxon>Saccharomycetes</taxon>
        <taxon>Saccharomycetales</taxon>
        <taxon>Saccharomycetaceae</taxon>
        <taxon>Eremothecium</taxon>
    </lineage>
</organism>
<name>A0A0X8HUS1_9SACH</name>
<reference evidence="12 13" key="1">
    <citation type="submission" date="2016-01" db="EMBL/GenBank/DDBJ databases">
        <title>Genome sequence of the yeast Holleya sinecauda.</title>
        <authorList>
            <person name="Dietrich F.S."/>
        </authorList>
    </citation>
    <scope>NUCLEOTIDE SEQUENCE [LARGE SCALE GENOMIC DNA]</scope>
    <source>
        <strain evidence="12 13">ATCC 58844</strain>
    </source>
</reference>
<comment type="function">
    <text evidence="11">Essential component of the TIM23 complex, a complex that mediates the translocation of transit peptide-containing proteins across the mitochondrial inner membrane.</text>
</comment>
<keyword evidence="13" id="KW-1185">Reference proteome</keyword>
<gene>
    <name evidence="12" type="ORF">AW171_hschr63815</name>
</gene>
<keyword evidence="11" id="KW-0653">Protein transport</keyword>
<accession>A0A0X8HUS1</accession>